<dbReference type="GO" id="GO:0006071">
    <property type="term" value="P:glycerol metabolic process"/>
    <property type="evidence" value="ECO:0007669"/>
    <property type="project" value="UniProtKB-KW"/>
</dbReference>
<evidence type="ECO:0000313" key="9">
    <source>
        <dbReference type="EMBL" id="WIT10487.1"/>
    </source>
</evidence>
<dbReference type="RefSeq" id="WP_285231560.1">
    <property type="nucleotide sequence ID" value="NZ_CP116346.1"/>
</dbReference>
<dbReference type="GO" id="GO:0004368">
    <property type="term" value="F:glycerol-3-phosphate dehydrogenase (quinone) activity"/>
    <property type="evidence" value="ECO:0007669"/>
    <property type="project" value="InterPro"/>
</dbReference>
<dbReference type="EMBL" id="CP116346">
    <property type="protein sequence ID" value="WIT10487.1"/>
    <property type="molecule type" value="Genomic_DNA"/>
</dbReference>
<gene>
    <name evidence="9" type="ORF">PFX98_16405</name>
</gene>
<dbReference type="InterPro" id="IPR006076">
    <property type="entry name" value="FAD-dep_OxRdtase"/>
</dbReference>
<proteinExistence type="inferred from homology"/>
<organism evidence="9 10">
    <name type="scientific">Paucibacter sediminis</name>
    <dbReference type="NCBI Taxonomy" id="3019553"/>
    <lineage>
        <taxon>Bacteria</taxon>
        <taxon>Pseudomonadati</taxon>
        <taxon>Pseudomonadota</taxon>
        <taxon>Betaproteobacteria</taxon>
        <taxon>Burkholderiales</taxon>
        <taxon>Sphaerotilaceae</taxon>
        <taxon>Roseateles</taxon>
    </lineage>
</organism>
<accession>A0AA95NCV9</accession>
<dbReference type="Pfam" id="PF01266">
    <property type="entry name" value="DAO"/>
    <property type="match status" value="1"/>
</dbReference>
<dbReference type="PANTHER" id="PTHR11985">
    <property type="entry name" value="GLYCEROL-3-PHOSPHATE DEHYDROGENASE"/>
    <property type="match status" value="1"/>
</dbReference>
<evidence type="ECO:0000256" key="2">
    <source>
        <dbReference type="ARBA" id="ARBA00007330"/>
    </source>
</evidence>
<evidence type="ECO:0000259" key="8">
    <source>
        <dbReference type="Pfam" id="PF16901"/>
    </source>
</evidence>
<evidence type="ECO:0000259" key="7">
    <source>
        <dbReference type="Pfam" id="PF01266"/>
    </source>
</evidence>
<reference evidence="9" key="1">
    <citation type="submission" date="2023-01" db="EMBL/GenBank/DDBJ databases">
        <title>Whole genome sequence of Paucibacter sp. S2-9 isolated from pond sediment.</title>
        <authorList>
            <person name="Jung J.Y."/>
        </authorList>
    </citation>
    <scope>NUCLEOTIDE SEQUENCE</scope>
    <source>
        <strain evidence="9">S2-9</strain>
    </source>
</reference>
<dbReference type="Pfam" id="PF16901">
    <property type="entry name" value="DAO_C"/>
    <property type="match status" value="1"/>
</dbReference>
<feature type="domain" description="Alpha-glycerophosphate oxidase C-terminal" evidence="8">
    <location>
        <begin position="410"/>
        <end position="504"/>
    </location>
</feature>
<evidence type="ECO:0000256" key="5">
    <source>
        <dbReference type="ARBA" id="ARBA00022827"/>
    </source>
</evidence>
<comment type="cofactor">
    <cofactor evidence="1">
        <name>FAD</name>
        <dbReference type="ChEBI" id="CHEBI:57692"/>
    </cofactor>
</comment>
<evidence type="ECO:0000256" key="3">
    <source>
        <dbReference type="ARBA" id="ARBA00022630"/>
    </source>
</evidence>
<feature type="domain" description="FAD dependent oxidoreductase" evidence="7">
    <location>
        <begin position="17"/>
        <end position="367"/>
    </location>
</feature>
<keyword evidence="3" id="KW-0285">Flavoprotein</keyword>
<dbReference type="InterPro" id="IPR036188">
    <property type="entry name" value="FAD/NAD-bd_sf"/>
</dbReference>
<dbReference type="PANTHER" id="PTHR11985:SF35">
    <property type="entry name" value="ANAEROBIC GLYCEROL-3-PHOSPHATE DEHYDROGENASE SUBUNIT A"/>
    <property type="match status" value="1"/>
</dbReference>
<keyword evidence="5" id="KW-0274">FAD</keyword>
<dbReference type="Gene3D" id="3.30.9.10">
    <property type="entry name" value="D-Amino Acid Oxidase, subunit A, domain 2"/>
    <property type="match status" value="1"/>
</dbReference>
<evidence type="ECO:0000313" key="10">
    <source>
        <dbReference type="Proteomes" id="UP001177769"/>
    </source>
</evidence>
<protein>
    <submittedName>
        <fullName evidence="9">Glycerol-3-phosphate dehydrogenase/oxidase</fullName>
    </submittedName>
</protein>
<dbReference type="PRINTS" id="PR01001">
    <property type="entry name" value="FADG3PDH"/>
</dbReference>
<dbReference type="AlphaFoldDB" id="A0AA95NCV9"/>
<dbReference type="SUPFAM" id="SSF51905">
    <property type="entry name" value="FAD/NAD(P)-binding domain"/>
    <property type="match status" value="1"/>
</dbReference>
<evidence type="ECO:0000256" key="6">
    <source>
        <dbReference type="ARBA" id="ARBA00023002"/>
    </source>
</evidence>
<dbReference type="GO" id="GO:0046168">
    <property type="term" value="P:glycerol-3-phosphate catabolic process"/>
    <property type="evidence" value="ECO:0007669"/>
    <property type="project" value="TreeGrafter"/>
</dbReference>
<comment type="similarity">
    <text evidence="2">Belongs to the FAD-dependent glycerol-3-phosphate dehydrogenase family.</text>
</comment>
<dbReference type="InterPro" id="IPR000447">
    <property type="entry name" value="G3P_DH_FAD-dep"/>
</dbReference>
<keyword evidence="10" id="KW-1185">Reference proteome</keyword>
<dbReference type="Gene3D" id="3.50.50.60">
    <property type="entry name" value="FAD/NAD(P)-binding domain"/>
    <property type="match status" value="1"/>
</dbReference>
<keyword evidence="6" id="KW-0560">Oxidoreductase</keyword>
<evidence type="ECO:0000256" key="1">
    <source>
        <dbReference type="ARBA" id="ARBA00001974"/>
    </source>
</evidence>
<evidence type="ECO:0000256" key="4">
    <source>
        <dbReference type="ARBA" id="ARBA00022798"/>
    </source>
</evidence>
<dbReference type="InterPro" id="IPR031656">
    <property type="entry name" value="DAO_C"/>
</dbReference>
<dbReference type="InterPro" id="IPR038299">
    <property type="entry name" value="DAO_C_sf"/>
</dbReference>
<name>A0AA95NCV9_9BURK</name>
<sequence length="525" mass="56088">MKRAQDLTLLGGGAPLDLLVVGGGIAGAGIALEAARAGVRVALVEARDFASGTSSRSSKLVHGGLRYLAQGRIGLTREALHERQALLRDAPGLVTPLRFVLPVRRGDANGRRKLGLGLALYDRLAGQRSRQWHEPQALLAAAPGLQGAGLLGGWSYLDAQVDDARLVMRVLAEAEAHGALLLNHLAVESLQRKGAKVCGASLVDALDGNRFTVEAGCVINATGAWADDLRGSLGAKPVLRPLRGSHLLIPDWRLPVAQAITFYHPEDGRPVYALPWEGATLVGTTDVDHREDLAQEPGITQPEFDYLLGAMQLAFPALALKPADVCATWAGVRPVVASGKKVAPSKEPREHLIVDEQGLITVTGGKLTTFRSTALLALRQAANHVPALQGLVTPAAIFDPTPPGAAQALQGLSPALRERWLARFGARAPAVLACAQAGELQTIAHTGIALAELRWACRAEGVAHLDDLLLRRTRLGLLLPQGGQALLPQWRALVQAELHWDDARWQEECARYQTLIQRCYSLPKT</sequence>
<keyword evidence="4" id="KW-0319">Glycerol metabolism</keyword>
<dbReference type="KEGG" id="pais:PFX98_16405"/>
<dbReference type="Proteomes" id="UP001177769">
    <property type="component" value="Chromosome"/>
</dbReference>
<dbReference type="Gene3D" id="1.10.8.870">
    <property type="entry name" value="Alpha-glycerophosphate oxidase, cap domain"/>
    <property type="match status" value="1"/>
</dbReference>